<keyword evidence="4" id="KW-1185">Reference proteome</keyword>
<dbReference type="Gene3D" id="1.10.443.10">
    <property type="entry name" value="Intergrase catalytic core"/>
    <property type="match status" value="1"/>
</dbReference>
<dbReference type="Proteomes" id="UP000555393">
    <property type="component" value="Unassembled WGS sequence"/>
</dbReference>
<reference evidence="3 4" key="1">
    <citation type="submission" date="2020-08" db="EMBL/GenBank/DDBJ databases">
        <title>Genomic Encyclopedia of Type Strains, Phase IV (KMG-IV): sequencing the most valuable type-strain genomes for metagenomic binning, comparative biology and taxonomic classification.</title>
        <authorList>
            <person name="Goeker M."/>
        </authorList>
    </citation>
    <scope>NUCLEOTIDE SEQUENCE [LARGE SCALE GENOMIC DNA]</scope>
    <source>
        <strain evidence="3 4">DSM 22336</strain>
    </source>
</reference>
<protein>
    <submittedName>
        <fullName evidence="3">Integrase</fullName>
    </submittedName>
</protein>
<dbReference type="GO" id="GO:0003677">
    <property type="term" value="F:DNA binding"/>
    <property type="evidence" value="ECO:0007669"/>
    <property type="project" value="InterPro"/>
</dbReference>
<keyword evidence="1" id="KW-0233">DNA recombination</keyword>
<dbReference type="EMBL" id="JACIIU010000007">
    <property type="protein sequence ID" value="MBB6261359.1"/>
    <property type="molecule type" value="Genomic_DNA"/>
</dbReference>
<organism evidence="3 4">
    <name type="scientific">Paenochrobactrum gallinarii</name>
    <dbReference type="NCBI Taxonomy" id="643673"/>
    <lineage>
        <taxon>Bacteria</taxon>
        <taxon>Pseudomonadati</taxon>
        <taxon>Pseudomonadota</taxon>
        <taxon>Alphaproteobacteria</taxon>
        <taxon>Hyphomicrobiales</taxon>
        <taxon>Brucellaceae</taxon>
        <taxon>Paenochrobactrum</taxon>
    </lineage>
</organism>
<dbReference type="InterPro" id="IPR011010">
    <property type="entry name" value="DNA_brk_join_enz"/>
</dbReference>
<evidence type="ECO:0000256" key="1">
    <source>
        <dbReference type="ARBA" id="ARBA00023172"/>
    </source>
</evidence>
<name>A0A841M0J1_9HYPH</name>
<feature type="region of interest" description="Disordered" evidence="2">
    <location>
        <begin position="205"/>
        <end position="224"/>
    </location>
</feature>
<evidence type="ECO:0000256" key="2">
    <source>
        <dbReference type="SAM" id="MobiDB-lite"/>
    </source>
</evidence>
<proteinExistence type="predicted"/>
<dbReference type="InterPro" id="IPR013762">
    <property type="entry name" value="Integrase-like_cat_sf"/>
</dbReference>
<accession>A0A841M0J1</accession>
<dbReference type="AlphaFoldDB" id="A0A841M0J1"/>
<dbReference type="RefSeq" id="WP_184222629.1">
    <property type="nucleotide sequence ID" value="NZ_JACIIU010000007.1"/>
</dbReference>
<comment type="caution">
    <text evidence="3">The sequence shown here is derived from an EMBL/GenBank/DDBJ whole genome shotgun (WGS) entry which is preliminary data.</text>
</comment>
<dbReference type="GO" id="GO:0015074">
    <property type="term" value="P:DNA integration"/>
    <property type="evidence" value="ECO:0007669"/>
    <property type="project" value="InterPro"/>
</dbReference>
<dbReference type="GO" id="GO:0006310">
    <property type="term" value="P:DNA recombination"/>
    <property type="evidence" value="ECO:0007669"/>
    <property type="project" value="UniProtKB-KW"/>
</dbReference>
<evidence type="ECO:0000313" key="3">
    <source>
        <dbReference type="EMBL" id="MBB6261359.1"/>
    </source>
</evidence>
<dbReference type="SUPFAM" id="SSF56349">
    <property type="entry name" value="DNA breaking-rejoining enzymes"/>
    <property type="match status" value="1"/>
</dbReference>
<sequence length="638" mass="71962">MKTPNVSLNVQSNVSFRQHNNYESIQTKIDVKPSVGRYLVRSGNTLLFQMRLTKSMVTSGSGIIRISLGALSLREAREIADELATIVRTICKIWERRMDKENKNTQFSSHEGDPDYDGQELTAATIQLTLKSALYNIRHSQHEPSPLENKGHELVRNLVSINKEVEAKEKGEQHNNLIADNAPIMAAAFGHKWMEETKDLRAEGTRTATPSNPIETPNVLPTSLSPATERLTTTPITAAQTVSATHPQRAGKALPAFKQDRRTVQRPASDKPRFSELAEEYLALRASKSNTVNKDINIARFRIDLFIDLIGDHPVDTYTGTDLQAYVELIKYWPANAKDRDANKTPREIIASNREMRLLPLAHKTLVQGYVAIVKTVIISGQTNHNYPNPIANVKLSYPDTARPSVSAEPLSPEKINQLFITGVKSGFLDNAMLPLLAHLTGRRLGLLVHLKGSDFRQKYKDVWIAQTNGIIQLNGKWQRNPIKTEASTSFYVLHDIFREIGFIDWAVSKGDTFLFTELMRLTDPSKSASSYMSRLFKKAQIKDTPNEVFHSLRSGYISDISEHHIDRRERKLQVGHSVGQDEHEKYGHKTLTEPQVRRFATLPIAEEIDLSIFKNLDFEKMASKKRASLNTKRNAQS</sequence>
<evidence type="ECO:0000313" key="4">
    <source>
        <dbReference type="Proteomes" id="UP000555393"/>
    </source>
</evidence>
<feature type="compositionally biased region" description="Polar residues" evidence="2">
    <location>
        <begin position="206"/>
        <end position="224"/>
    </location>
</feature>
<gene>
    <name evidence="3" type="ORF">FHS77_001910</name>
</gene>